<name>A0A6P8YXJ8_THRPL</name>
<organism evidence="3">
    <name type="scientific">Thrips palmi</name>
    <name type="common">Melon thrips</name>
    <dbReference type="NCBI Taxonomy" id="161013"/>
    <lineage>
        <taxon>Eukaryota</taxon>
        <taxon>Metazoa</taxon>
        <taxon>Ecdysozoa</taxon>
        <taxon>Arthropoda</taxon>
        <taxon>Hexapoda</taxon>
        <taxon>Insecta</taxon>
        <taxon>Pterygota</taxon>
        <taxon>Neoptera</taxon>
        <taxon>Paraneoptera</taxon>
        <taxon>Thysanoptera</taxon>
        <taxon>Terebrantia</taxon>
        <taxon>Thripoidea</taxon>
        <taxon>Thripidae</taxon>
        <taxon>Thrips</taxon>
    </lineage>
</organism>
<proteinExistence type="predicted"/>
<dbReference type="RefSeq" id="XP_034244878.1">
    <property type="nucleotide sequence ID" value="XM_034388987.1"/>
</dbReference>
<dbReference type="RefSeq" id="XP_034244879.1">
    <property type="nucleotide sequence ID" value="XM_034388988.1"/>
</dbReference>
<reference evidence="2 3" key="1">
    <citation type="submission" date="2025-04" db="UniProtKB">
        <authorList>
            <consortium name="RefSeq"/>
        </authorList>
    </citation>
    <scope>IDENTIFICATION</scope>
    <source>
        <tissue evidence="2 3">Total insect</tissue>
    </source>
</reference>
<evidence type="ECO:0000313" key="1">
    <source>
        <dbReference type="Proteomes" id="UP000515158"/>
    </source>
</evidence>
<evidence type="ECO:0000313" key="3">
    <source>
        <dbReference type="RefSeq" id="XP_034244878.1"/>
    </source>
</evidence>
<sequence length="159" mass="18062">MCQNFDRTQWQCPSSDQCAQLQILLPLSTSSYESLQCEESGTYSYLSSPAMCSSLRAHHRCKVASQPRTPSVGRDGEGSQGILPKLLCPVKLKIRILLEMECNLMKTMNLLLFLRTASLLIRKDSFRRPRRKYLQEGKPLPATNVATSIIHHQHSQSLW</sequence>
<evidence type="ECO:0000313" key="2">
    <source>
        <dbReference type="RefSeq" id="XP_034244877.1"/>
    </source>
</evidence>
<dbReference type="KEGG" id="tpal:117647283"/>
<dbReference type="AlphaFoldDB" id="A0A6P8YXJ8"/>
<keyword evidence="1" id="KW-1185">Reference proteome</keyword>
<dbReference type="GeneID" id="117647283"/>
<accession>A0A6P8YXJ8</accession>
<evidence type="ECO:0000313" key="4">
    <source>
        <dbReference type="RefSeq" id="XP_034244879.1"/>
    </source>
</evidence>
<dbReference type="Proteomes" id="UP000515158">
    <property type="component" value="Unplaced"/>
</dbReference>
<protein>
    <submittedName>
        <fullName evidence="2 3">Uncharacterized protein LOC117647283</fullName>
    </submittedName>
</protein>
<gene>
    <name evidence="2 3 4" type="primary">LOC117647283</name>
</gene>
<dbReference type="RefSeq" id="XP_034244877.1">
    <property type="nucleotide sequence ID" value="XM_034388986.1"/>
</dbReference>